<dbReference type="PANTHER" id="PTHR30032:SF8">
    <property type="entry name" value="GERMINATION-SPECIFIC N-ACETYLMURAMOYL-L-ALANINE AMIDASE"/>
    <property type="match status" value="1"/>
</dbReference>
<feature type="chain" id="PRO_5045595053" evidence="1">
    <location>
        <begin position="31"/>
        <end position="2018"/>
    </location>
</feature>
<sequence>MRRTAAWKPIAGVAAATIAIAGFGVAPATAAPEDPEQALARVLASNLLDAGLLDGATSYTGTSETPNPEANPLTLDSALLGASVGVAGGLQLPLIDSGTNNGLLALGQAGTLSSYAATTAGSSVAASGVLGADGAIAVDPDQAPGTPPAATVDLTQVLDQLGVAGITDAIVSELRLEAGAFAARAQTDGTTVTDEYALASLVLEFDSPAVAGLSTALDADLATITTDLNTAAAGLGGAGGTIEDVVDLLSIDVDLLGVGLLGIDATGGTATVTLADLTEVVDELLDDIPATDDVELVSADGVTINLTRGTVSLDLELLAGGLDGLDPNTPVLDEELLTRVTTAVTTLLGGITGNLSGALQTAIDDSAITIAIPANVTGLLGATVATTQINVVGTLGGFLDGEGVVSLSDTALVGIPIAGLQTVINAVLGAVTGPVLGAVGGIVDDLLLDSDAGITSAVSDLGTAVGGVVGSLGGVFDVLDQVASITVNAQPTVATPATPSDLGAEGFTVRALDVVLLPALVDSPLASVSLGSASVLNVEPTAVDPTLTLTPEQVRAGGTTTIGGAGWDADGGDVVVTFRDGDTVVGTPVTITPATNGTITGSFTVPAGTGVGELTATAVQGEADASAELTIIASPVVVVTPDPVDPGQSITISGSGFLCGPVTVTVSSGATVLQTIEDVPVTAGTWSTTYLVPADIAVNTLTITATATAAAGCGDTDSEDVEVDLAETLVLTPEKVRIGDVIDIAGGGWATGSSVVVTFTNAAGQVGQPVTLTVSATGTIDGSFTVPTGTAPGSLTGTAVQGTTPPSIDSVVVFVEPTIIVDPDPVDPGDTITISGSGFVCGPVDVTIFDGEDELESFTDVPVTDAGTWSVQYLVPADIDATSLRITAVATGTCDDEEETEVEVDQPETLDLAPATVRVGDSVAIDGTGWAAGTVLVTFENAAGQVGTPVSVTVGADGILDGSFVVPAGTANGALTGTAVQGDDEVEDTVTVIGQPTVVVTPDPVDPGEDITISGSGFACGPVDVTIADGDTVVELIEDVPVAADGTWSTTFEVPADIEATTLTITAEATGTCGDEDTVDVEVDQPETIDLSPGEVRGGDDVTIDGSGWDADGGPVTVVFTDADGVQVGEPVVITPGDDGTIDGTFEVPAGTPAGSLTGTATQGDDTTAETIAVFGAQTVSVDPASVRAGATVDITGGGWLPGGGDVTVTFRDGSGTVVGAPVVISTVATDGTIDGSFTVPAGTAPGDLVATAVQDGDQALDTLTVAVEPFVTVTPDTARPGDVVTVGGGGWTDGTPVSVVFTDEDGVEIGEELTLTPTGGVISGTFAVPAGVDAGTLTATATQGADDDTAELEVTLAPTVSVSPDQLHVGDVLTVGGTGWDPASPVTVTVEDADGVVGTFPLTPNAGGVITGTFTIPAGTELGDLTITAEQGADEATDEAVLVADPTVVVTPDPATPGQQVTISGDGFLCGPVDVTISAGTTVLATITGLAVVDGEWSTVYTVPTTVTASSLTITAVATGVCGDEGGTDLEIDLPETLTASPDFAQRGNVVTLTGSGWEDGNVAISVVDAAGALQGILVVPTTDGSFTRTFTVPALTALGSLQFTATQGSDTERDTITIVSIPTGPSTLIVSPSTVEPGSTIALDGLGWDPTGAAVVVTITTQGGAVLGTVPVSVAPDGHLYTGAFTVPSTVAAPQTLTATAVQGSRTASDTVAIREANQPVIRLGGPTRIEVAVEIARDVYPFGTRVVYVAASETFPDALSAAPAAAQQEAPILLTYQGSLPTIVAEELERLQPDLIVLVGGPNTVSPSVFDTLGDYAPETIRIGGADRYEVSRNIAEYAFPSADTAYVASGSVFADALTAGAAAGMNAAPMLLTYGTSPQPGLVQTMNDLGVDDIYIAGGPISVPQSNVTAFESAGFDVVERFDGANRYEVGVNVAQSQFLEPVERIYVATGVRFPDALAGSAVAGAAGQPVYVSPVECLWEPIPGEVDRLGDPQIVLLGGTASLSDRVFNLETC</sequence>
<organism evidence="2 3">
    <name type="scientific">Agrococcus versicolor</name>
    <dbReference type="NCBI Taxonomy" id="501482"/>
    <lineage>
        <taxon>Bacteria</taxon>
        <taxon>Bacillati</taxon>
        <taxon>Actinomycetota</taxon>
        <taxon>Actinomycetes</taxon>
        <taxon>Micrococcales</taxon>
        <taxon>Microbacteriaceae</taxon>
        <taxon>Agrococcus</taxon>
    </lineage>
</organism>
<dbReference type="Pfam" id="PF04122">
    <property type="entry name" value="CW_binding_2"/>
    <property type="match status" value="3"/>
</dbReference>
<dbReference type="InterPro" id="IPR047900">
    <property type="entry name" value="Choice_anch_G"/>
</dbReference>
<name>A0ABP5MD95_9MICO</name>
<evidence type="ECO:0000313" key="3">
    <source>
        <dbReference type="Proteomes" id="UP001501599"/>
    </source>
</evidence>
<protein>
    <submittedName>
        <fullName evidence="2">Uncharacterized protein</fullName>
    </submittedName>
</protein>
<proteinExistence type="predicted"/>
<dbReference type="InterPro" id="IPR007253">
    <property type="entry name" value="Cell_wall-bd_2"/>
</dbReference>
<accession>A0ABP5MD95</accession>
<dbReference type="EMBL" id="BAAAQT010000001">
    <property type="protein sequence ID" value="GAA2170830.1"/>
    <property type="molecule type" value="Genomic_DNA"/>
</dbReference>
<dbReference type="Gene3D" id="3.40.50.12090">
    <property type="match status" value="1"/>
</dbReference>
<reference evidence="3" key="1">
    <citation type="journal article" date="2019" name="Int. J. Syst. Evol. Microbiol.">
        <title>The Global Catalogue of Microorganisms (GCM) 10K type strain sequencing project: providing services to taxonomists for standard genome sequencing and annotation.</title>
        <authorList>
            <consortium name="The Broad Institute Genomics Platform"/>
            <consortium name="The Broad Institute Genome Sequencing Center for Infectious Disease"/>
            <person name="Wu L."/>
            <person name="Ma J."/>
        </authorList>
    </citation>
    <scope>NUCLEOTIDE SEQUENCE [LARGE SCALE GENOMIC DNA]</scope>
    <source>
        <strain evidence="3">JCM 16026</strain>
    </source>
</reference>
<keyword evidence="3" id="KW-1185">Reference proteome</keyword>
<evidence type="ECO:0000313" key="2">
    <source>
        <dbReference type="EMBL" id="GAA2170830.1"/>
    </source>
</evidence>
<dbReference type="PANTHER" id="PTHR30032">
    <property type="entry name" value="N-ACETYLMURAMOYL-L-ALANINE AMIDASE-RELATED"/>
    <property type="match status" value="1"/>
</dbReference>
<dbReference type="Proteomes" id="UP001501599">
    <property type="component" value="Unassembled WGS sequence"/>
</dbReference>
<evidence type="ECO:0000256" key="1">
    <source>
        <dbReference type="SAM" id="SignalP"/>
    </source>
</evidence>
<gene>
    <name evidence="2" type="ORF">GCM10009846_02540</name>
</gene>
<feature type="signal peptide" evidence="1">
    <location>
        <begin position="1"/>
        <end position="30"/>
    </location>
</feature>
<dbReference type="InterPro" id="IPR051922">
    <property type="entry name" value="Bact_Sporulation_Assoc"/>
</dbReference>
<dbReference type="RefSeq" id="WP_344339486.1">
    <property type="nucleotide sequence ID" value="NZ_BAAAQT010000001.1"/>
</dbReference>
<dbReference type="NCBIfam" id="NF033766">
    <property type="entry name" value="choice_anch_G"/>
    <property type="match status" value="1"/>
</dbReference>
<comment type="caution">
    <text evidence="2">The sequence shown here is derived from an EMBL/GenBank/DDBJ whole genome shotgun (WGS) entry which is preliminary data.</text>
</comment>
<keyword evidence="1" id="KW-0732">Signal</keyword>